<reference evidence="1" key="1">
    <citation type="journal article" date="2020" name="Nature">
        <title>Giant virus diversity and host interactions through global metagenomics.</title>
        <authorList>
            <person name="Schulz F."/>
            <person name="Roux S."/>
            <person name="Paez-Espino D."/>
            <person name="Jungbluth S."/>
            <person name="Walsh D.A."/>
            <person name="Denef V.J."/>
            <person name="McMahon K.D."/>
            <person name="Konstantinidis K.T."/>
            <person name="Eloe-Fadrosh E.A."/>
            <person name="Kyrpides N.C."/>
            <person name="Woyke T."/>
        </authorList>
    </citation>
    <scope>NUCLEOTIDE SEQUENCE</scope>
    <source>
        <strain evidence="1">GVMAG-S-1017244-22</strain>
    </source>
</reference>
<dbReference type="AlphaFoldDB" id="A0A6C0LY96"/>
<name>A0A6C0LY96_9ZZZZ</name>
<accession>A0A6C0LY96</accession>
<proteinExistence type="predicted"/>
<dbReference type="EMBL" id="MN740582">
    <property type="protein sequence ID" value="QHU35005.1"/>
    <property type="molecule type" value="Genomic_DNA"/>
</dbReference>
<organism evidence="1">
    <name type="scientific">viral metagenome</name>
    <dbReference type="NCBI Taxonomy" id="1070528"/>
    <lineage>
        <taxon>unclassified sequences</taxon>
        <taxon>metagenomes</taxon>
        <taxon>organismal metagenomes</taxon>
    </lineage>
</organism>
<sequence>MATYTKCGKVKINNMNKMIYMKDTKLYVICHGKKLNIVKYIHSLLHKTK</sequence>
<evidence type="ECO:0000313" key="1">
    <source>
        <dbReference type="EMBL" id="QHU35005.1"/>
    </source>
</evidence>
<protein>
    <submittedName>
        <fullName evidence="1">Uncharacterized protein</fullName>
    </submittedName>
</protein>